<dbReference type="WBParaSite" id="PSU_v2.g17002.t1">
    <property type="protein sequence ID" value="PSU_v2.g17002.t1"/>
    <property type="gene ID" value="PSU_v2.g17002"/>
</dbReference>
<dbReference type="AlphaFoldDB" id="A0A914YI55"/>
<name>A0A914YI55_9BILA</name>
<keyword evidence="1" id="KW-1185">Reference proteome</keyword>
<evidence type="ECO:0000313" key="2">
    <source>
        <dbReference type="WBParaSite" id="PSU_v2.g17002.t1"/>
    </source>
</evidence>
<accession>A0A914YI55</accession>
<protein>
    <submittedName>
        <fullName evidence="2">Uncharacterized protein</fullName>
    </submittedName>
</protein>
<dbReference type="Proteomes" id="UP000887577">
    <property type="component" value="Unplaced"/>
</dbReference>
<sequence length="110" mass="12886">MRPRLRPKPKIWYEKFVGCTFYQAGGFGNQIWRLASLYGIGKTLGRQPYIENRVLLNDFINATWKRMNLTEIGFVFPLMYSTLNIMNPPNNLTKIANFAKDCCKYDEPKK</sequence>
<organism evidence="1 2">
    <name type="scientific">Panagrolaimus superbus</name>
    <dbReference type="NCBI Taxonomy" id="310955"/>
    <lineage>
        <taxon>Eukaryota</taxon>
        <taxon>Metazoa</taxon>
        <taxon>Ecdysozoa</taxon>
        <taxon>Nematoda</taxon>
        <taxon>Chromadorea</taxon>
        <taxon>Rhabditida</taxon>
        <taxon>Tylenchina</taxon>
        <taxon>Panagrolaimomorpha</taxon>
        <taxon>Panagrolaimoidea</taxon>
        <taxon>Panagrolaimidae</taxon>
        <taxon>Panagrolaimus</taxon>
    </lineage>
</organism>
<evidence type="ECO:0000313" key="1">
    <source>
        <dbReference type="Proteomes" id="UP000887577"/>
    </source>
</evidence>
<proteinExistence type="predicted"/>
<reference evidence="2" key="1">
    <citation type="submission" date="2022-11" db="UniProtKB">
        <authorList>
            <consortium name="WormBaseParasite"/>
        </authorList>
    </citation>
    <scope>IDENTIFICATION</scope>
</reference>